<dbReference type="EMBL" id="JAGJRS010000007">
    <property type="protein sequence ID" value="MBP1473298.1"/>
    <property type="molecule type" value="Genomic_DNA"/>
</dbReference>
<dbReference type="Proteomes" id="UP000823790">
    <property type="component" value="Unassembled WGS sequence"/>
</dbReference>
<name>A0ABS4DJQ5_9GAMM</name>
<evidence type="ECO:0000313" key="1">
    <source>
        <dbReference type="EMBL" id="MBP1473298.1"/>
    </source>
</evidence>
<gene>
    <name evidence="1" type="ORF">J7I44_03250</name>
</gene>
<dbReference type="RefSeq" id="WP_209615670.1">
    <property type="nucleotide sequence ID" value="NZ_JAGJRS010000007.1"/>
</dbReference>
<keyword evidence="2" id="KW-1185">Reference proteome</keyword>
<comment type="caution">
    <text evidence="1">The sequence shown here is derived from an EMBL/GenBank/DDBJ whole genome shotgun (WGS) entry which is preliminary data.</text>
</comment>
<sequence length="203" mass="22651">MTLAEELASLDNWLTRLPSVGMKALGGAGSSMYVLDWVMIGAVKRSLNLASGLTSMISAKNMVCARALLRMQLDTVTRLLGYTYVDDAELVARAVMGGKQLREFKSVDGRKLTDAYLVDRMSSSFPWVRTVYDYTSGYVHFSERQFFDAIHSLGGEDRTMNLQVSHVDNKFPESSWAEIAACFNHLLEITEEVLVRYSATKGQ</sequence>
<proteinExistence type="predicted"/>
<evidence type="ECO:0000313" key="2">
    <source>
        <dbReference type="Proteomes" id="UP000823790"/>
    </source>
</evidence>
<organism evidence="1 2">
    <name type="scientific">Frateuria flava</name>
    <dbReference type="NCBI Taxonomy" id="2821489"/>
    <lineage>
        <taxon>Bacteria</taxon>
        <taxon>Pseudomonadati</taxon>
        <taxon>Pseudomonadota</taxon>
        <taxon>Gammaproteobacteria</taxon>
        <taxon>Lysobacterales</taxon>
        <taxon>Rhodanobacteraceae</taxon>
        <taxon>Frateuria</taxon>
    </lineage>
</organism>
<accession>A0ABS4DJQ5</accession>
<protein>
    <submittedName>
        <fullName evidence="1">Uncharacterized protein</fullName>
    </submittedName>
</protein>
<reference evidence="1 2" key="1">
    <citation type="submission" date="2021-04" db="EMBL/GenBank/DDBJ databases">
        <authorList>
            <person name="Huq M.A."/>
        </authorList>
    </citation>
    <scope>NUCLEOTIDE SEQUENCE [LARGE SCALE GENOMIC DNA]</scope>
    <source>
        <strain evidence="1 2">MAH-13</strain>
    </source>
</reference>